<dbReference type="Pfam" id="PF14559">
    <property type="entry name" value="TPR_19"/>
    <property type="match status" value="1"/>
</dbReference>
<dbReference type="AlphaFoldDB" id="Q11M56"/>
<dbReference type="EMBL" id="CP000390">
    <property type="protein sequence ID" value="ABG61519.1"/>
    <property type="molecule type" value="Genomic_DNA"/>
</dbReference>
<dbReference type="HOGENOM" id="CLU_1105597_0_0_5"/>
<sequence length="251" mass="27334">MIAARSIERLLFRCMMFAGFLFLTGCSGPNTNGTSVLSQISVGETMLGYGDFEKAYALLDAIAADNPHSSVAALGLADAYFRQKAYLKAAIHYRKAADLGARMESLLGLARVELARNNPQGAKVFLQEILRVSPNSLEALNAMGIAHDLEGHHDLAQQFYRAALAYAPSDEKALNNCALSLALSGRAWEAYSPMAELFRSNQDNTTIRQNLALVQYLAGDRHRAMDTALLDLTESQAKANFAQISKLPPVH</sequence>
<dbReference type="eggNOG" id="COG5010">
    <property type="taxonomic scope" value="Bacteria"/>
</dbReference>
<organism evidence="2">
    <name type="scientific">Chelativorans sp. (strain BNC1)</name>
    <dbReference type="NCBI Taxonomy" id="266779"/>
    <lineage>
        <taxon>Bacteria</taxon>
        <taxon>Pseudomonadati</taxon>
        <taxon>Pseudomonadota</taxon>
        <taxon>Alphaproteobacteria</taxon>
        <taxon>Hyphomicrobiales</taxon>
        <taxon>Phyllobacteriaceae</taxon>
        <taxon>Chelativorans</taxon>
    </lineage>
</organism>
<dbReference type="InterPro" id="IPR019734">
    <property type="entry name" value="TPR_rpt"/>
</dbReference>
<reference evidence="2" key="1">
    <citation type="submission" date="2006-06" db="EMBL/GenBank/DDBJ databases">
        <title>Complete sequence of chromosome of Chelativorans sp. BNC1.</title>
        <authorList>
            <consortium name="US DOE Joint Genome Institute"/>
            <person name="Copeland A."/>
            <person name="Lucas S."/>
            <person name="Lapidus A."/>
            <person name="Barry K."/>
            <person name="Detter J.C."/>
            <person name="Glavina del Rio T."/>
            <person name="Hammon N."/>
            <person name="Israni S."/>
            <person name="Dalin E."/>
            <person name="Tice H."/>
            <person name="Pitluck S."/>
            <person name="Chertkov O."/>
            <person name="Brettin T."/>
            <person name="Bruce D."/>
            <person name="Han C."/>
            <person name="Tapia R."/>
            <person name="Gilna P."/>
            <person name="Schmutz J."/>
            <person name="Larimer F."/>
            <person name="Land M."/>
            <person name="Hauser L."/>
            <person name="Kyrpides N."/>
            <person name="Mikhailova N."/>
            <person name="Richardson P."/>
        </authorList>
    </citation>
    <scope>NUCLEOTIDE SEQUENCE</scope>
    <source>
        <strain evidence="2">BNC1</strain>
    </source>
</reference>
<dbReference type="SMART" id="SM00028">
    <property type="entry name" value="TPR"/>
    <property type="match status" value="3"/>
</dbReference>
<feature type="repeat" description="TPR" evidence="1">
    <location>
        <begin position="137"/>
        <end position="170"/>
    </location>
</feature>
<dbReference type="KEGG" id="mes:Meso_0114"/>
<dbReference type="STRING" id="266779.Meso_0114"/>
<keyword evidence="1" id="KW-0802">TPR repeat</keyword>
<dbReference type="SUPFAM" id="SSF48452">
    <property type="entry name" value="TPR-like"/>
    <property type="match status" value="1"/>
</dbReference>
<name>Q11M56_CHESB</name>
<proteinExistence type="predicted"/>
<protein>
    <submittedName>
        <fullName evidence="2">Tetratricopeptide TPR_2</fullName>
    </submittedName>
</protein>
<gene>
    <name evidence="2" type="ordered locus">Meso_0114</name>
</gene>
<evidence type="ECO:0000256" key="1">
    <source>
        <dbReference type="PROSITE-ProRule" id="PRU00339"/>
    </source>
</evidence>
<dbReference type="Gene3D" id="1.25.40.10">
    <property type="entry name" value="Tetratricopeptide repeat domain"/>
    <property type="match status" value="1"/>
</dbReference>
<dbReference type="PROSITE" id="PS50005">
    <property type="entry name" value="TPR"/>
    <property type="match status" value="1"/>
</dbReference>
<dbReference type="InterPro" id="IPR011990">
    <property type="entry name" value="TPR-like_helical_dom_sf"/>
</dbReference>
<accession>Q11M56</accession>
<dbReference type="PROSITE" id="PS51257">
    <property type="entry name" value="PROKAR_LIPOPROTEIN"/>
    <property type="match status" value="1"/>
</dbReference>
<dbReference type="Pfam" id="PF13174">
    <property type="entry name" value="TPR_6"/>
    <property type="match status" value="1"/>
</dbReference>
<evidence type="ECO:0000313" key="2">
    <source>
        <dbReference type="EMBL" id="ABG61519.1"/>
    </source>
</evidence>